<evidence type="ECO:0000256" key="1">
    <source>
        <dbReference type="SAM" id="SignalP"/>
    </source>
</evidence>
<dbReference type="Pfam" id="PF00074">
    <property type="entry name" value="RnaseA"/>
    <property type="match status" value="1"/>
</dbReference>
<reference evidence="3" key="1">
    <citation type="submission" date="2025-08" db="UniProtKB">
        <authorList>
            <consortium name="Ensembl"/>
        </authorList>
    </citation>
    <scope>IDENTIFICATION</scope>
</reference>
<dbReference type="AlphaFoldDB" id="A0A3B3YAU5"/>
<feature type="signal peptide" evidence="1">
    <location>
        <begin position="1"/>
        <end position="34"/>
    </location>
</feature>
<protein>
    <recommendedName>
        <fullName evidence="2">Ribonuclease A-domain domain-containing protein</fullName>
    </recommendedName>
</protein>
<reference evidence="3" key="2">
    <citation type="submission" date="2025-09" db="UniProtKB">
        <authorList>
            <consortium name="Ensembl"/>
        </authorList>
    </citation>
    <scope>IDENTIFICATION</scope>
</reference>
<dbReference type="Ensembl" id="ENSPMET00000007571.1">
    <property type="protein sequence ID" value="ENSPMEP00000024472.1"/>
    <property type="gene ID" value="ENSPMEG00000006762.1"/>
</dbReference>
<dbReference type="SMART" id="SM00092">
    <property type="entry name" value="RNAse_Pc"/>
    <property type="match status" value="1"/>
</dbReference>
<dbReference type="InterPro" id="IPR036816">
    <property type="entry name" value="RNaseA-like_dom_sf"/>
</dbReference>
<keyword evidence="1" id="KW-0732">Signal</keyword>
<sequence>MLITLVFLSPPVIMKIQVAGFLLMVLSAVELSEGQHAIENNVIDSMTKEQCNDVMKERFNKEGGCKYAETFIIASLQDVNDLCQNVKGIMPGFSKKIFKVVDCTKVKDCVYKGDDSHTKTQLKLECKDNQAVRYVGAKRQI</sequence>
<evidence type="ECO:0000259" key="2">
    <source>
        <dbReference type="SMART" id="SM00092"/>
    </source>
</evidence>
<dbReference type="InterPro" id="IPR023412">
    <property type="entry name" value="RNaseA_domain"/>
</dbReference>
<accession>A0A3B3YAU5</accession>
<dbReference type="Proteomes" id="UP000261480">
    <property type="component" value="Unplaced"/>
</dbReference>
<dbReference type="SUPFAM" id="SSF54076">
    <property type="entry name" value="RNase A-like"/>
    <property type="match status" value="1"/>
</dbReference>
<feature type="domain" description="Ribonuclease A-domain" evidence="2">
    <location>
        <begin position="25"/>
        <end position="132"/>
    </location>
</feature>
<feature type="chain" id="PRO_5017314088" description="Ribonuclease A-domain domain-containing protein" evidence="1">
    <location>
        <begin position="35"/>
        <end position="141"/>
    </location>
</feature>
<name>A0A3B3YAU5_9TELE</name>
<evidence type="ECO:0000313" key="3">
    <source>
        <dbReference type="Ensembl" id="ENSPMEP00000024472.1"/>
    </source>
</evidence>
<proteinExistence type="predicted"/>
<keyword evidence="4" id="KW-1185">Reference proteome</keyword>
<dbReference type="Gene3D" id="3.10.130.10">
    <property type="entry name" value="Ribonuclease A-like domain"/>
    <property type="match status" value="1"/>
</dbReference>
<organism evidence="3 4">
    <name type="scientific">Poecilia mexicana</name>
    <dbReference type="NCBI Taxonomy" id="48701"/>
    <lineage>
        <taxon>Eukaryota</taxon>
        <taxon>Metazoa</taxon>
        <taxon>Chordata</taxon>
        <taxon>Craniata</taxon>
        <taxon>Vertebrata</taxon>
        <taxon>Euteleostomi</taxon>
        <taxon>Actinopterygii</taxon>
        <taxon>Neopterygii</taxon>
        <taxon>Teleostei</taxon>
        <taxon>Neoteleostei</taxon>
        <taxon>Acanthomorphata</taxon>
        <taxon>Ovalentaria</taxon>
        <taxon>Atherinomorphae</taxon>
        <taxon>Cyprinodontiformes</taxon>
        <taxon>Poeciliidae</taxon>
        <taxon>Poeciliinae</taxon>
        <taxon>Poecilia</taxon>
    </lineage>
</organism>
<evidence type="ECO:0000313" key="4">
    <source>
        <dbReference type="Proteomes" id="UP000261480"/>
    </source>
</evidence>